<comment type="caution">
    <text evidence="1">The sequence shown here is derived from an EMBL/GenBank/DDBJ whole genome shotgun (WGS) entry which is preliminary data.</text>
</comment>
<organism evidence="1 2">
    <name type="scientific">Methylobacterium crusticola</name>
    <dbReference type="NCBI Taxonomy" id="1697972"/>
    <lineage>
        <taxon>Bacteria</taxon>
        <taxon>Pseudomonadati</taxon>
        <taxon>Pseudomonadota</taxon>
        <taxon>Alphaproteobacteria</taxon>
        <taxon>Hyphomicrobiales</taxon>
        <taxon>Methylobacteriaceae</taxon>
        <taxon>Methylobacterium</taxon>
    </lineage>
</organism>
<dbReference type="EMBL" id="BPQH01000012">
    <property type="protein sequence ID" value="GJD51120.1"/>
    <property type="molecule type" value="Genomic_DNA"/>
</dbReference>
<sequence length="117" mass="12253">MADALAAHQIRLPLALNDSHNEIGVVRDADGMEVFTVNTEGTWPDHQVLAVAALLIARLNAQAPRSAVAATESALTALDAISTILAPIAESSAETMTVFQIAEDARAELHEAAKGQV</sequence>
<name>A0ABQ4R0B9_9HYPH</name>
<protein>
    <submittedName>
        <fullName evidence="1">Uncharacterized protein</fullName>
    </submittedName>
</protein>
<accession>A0ABQ4R0B9</accession>
<dbReference type="RefSeq" id="WP_128562089.1">
    <property type="nucleotide sequence ID" value="NZ_BPQH01000012.1"/>
</dbReference>
<reference evidence="1" key="1">
    <citation type="journal article" date="2021" name="Front. Microbiol.">
        <title>Comprehensive Comparative Genomics and Phenotyping of Methylobacterium Species.</title>
        <authorList>
            <person name="Alessa O."/>
            <person name="Ogura Y."/>
            <person name="Fujitani Y."/>
            <person name="Takami H."/>
            <person name="Hayashi T."/>
            <person name="Sahin N."/>
            <person name="Tani A."/>
        </authorList>
    </citation>
    <scope>NUCLEOTIDE SEQUENCE</scope>
    <source>
        <strain evidence="1">KCTC 52305</strain>
    </source>
</reference>
<evidence type="ECO:0000313" key="2">
    <source>
        <dbReference type="Proteomes" id="UP001055167"/>
    </source>
</evidence>
<reference evidence="1" key="2">
    <citation type="submission" date="2021-08" db="EMBL/GenBank/DDBJ databases">
        <authorList>
            <person name="Tani A."/>
            <person name="Ola A."/>
            <person name="Ogura Y."/>
            <person name="Katsura K."/>
            <person name="Hayashi T."/>
        </authorList>
    </citation>
    <scope>NUCLEOTIDE SEQUENCE</scope>
    <source>
        <strain evidence="1">KCTC 52305</strain>
    </source>
</reference>
<evidence type="ECO:0000313" key="1">
    <source>
        <dbReference type="EMBL" id="GJD51120.1"/>
    </source>
</evidence>
<proteinExistence type="predicted"/>
<keyword evidence="2" id="KW-1185">Reference proteome</keyword>
<dbReference type="Proteomes" id="UP001055167">
    <property type="component" value="Unassembled WGS sequence"/>
</dbReference>
<gene>
    <name evidence="1" type="ORF">OPKNFCMD_3871</name>
</gene>